<feature type="domain" description="AB hydrolase-1" evidence="1">
    <location>
        <begin position="47"/>
        <end position="142"/>
    </location>
</feature>
<dbReference type="Gene3D" id="3.40.50.1820">
    <property type="entry name" value="alpha/beta hydrolase"/>
    <property type="match status" value="1"/>
</dbReference>
<keyword evidence="2" id="KW-0378">Hydrolase</keyword>
<proteinExistence type="predicted"/>
<dbReference type="SUPFAM" id="SSF53474">
    <property type="entry name" value="alpha/beta-Hydrolases"/>
    <property type="match status" value="1"/>
</dbReference>
<dbReference type="RefSeq" id="WP_130981122.1">
    <property type="nucleotide sequence ID" value="NZ_SISG01000001.1"/>
</dbReference>
<dbReference type="PANTHER" id="PTHR43798:SF33">
    <property type="entry name" value="HYDROLASE, PUTATIVE (AFU_ORTHOLOGUE AFUA_2G14860)-RELATED"/>
    <property type="match status" value="1"/>
</dbReference>
<dbReference type="Proteomes" id="UP000294194">
    <property type="component" value="Unassembled WGS sequence"/>
</dbReference>
<dbReference type="PANTHER" id="PTHR43798">
    <property type="entry name" value="MONOACYLGLYCEROL LIPASE"/>
    <property type="match status" value="1"/>
</dbReference>
<dbReference type="InterPro" id="IPR029058">
    <property type="entry name" value="AB_hydrolase_fold"/>
</dbReference>
<dbReference type="InterPro" id="IPR050266">
    <property type="entry name" value="AB_hydrolase_sf"/>
</dbReference>
<protein>
    <submittedName>
        <fullName evidence="2">Alpha/beta hydrolase</fullName>
    </submittedName>
</protein>
<sequence>MVAEIERRFRGATFYTSRDTFNELAIAVQRFPASSTGGRNTAPINYVLVHGIGVSARYFQPLARELAKRGTVWLVDLPGYGSAPNPKRDVSIRDHAEVVAAFLARSGIENPVVVGHSMGCQVVSELALLHPELVDSIALLAPTIERGERRLLTQATRLGLDMLREPLRANWVVLTDYLFRCGLPYYLRQLPHLLGDAIEDRLPSITAKAVVIAGHRDLVVPPTWAAEVAALLPNGELAIVEGPHVIMFTDPISIAAVLERRFDP</sequence>
<gene>
    <name evidence="2" type="ORF">EYE40_06135</name>
</gene>
<dbReference type="InterPro" id="IPR000073">
    <property type="entry name" value="AB_hydrolase_1"/>
</dbReference>
<keyword evidence="3" id="KW-1185">Reference proteome</keyword>
<evidence type="ECO:0000313" key="3">
    <source>
        <dbReference type="Proteomes" id="UP000294194"/>
    </source>
</evidence>
<dbReference type="AlphaFoldDB" id="A0A4Q9GQR9"/>
<accession>A0A4Q9GQR9</accession>
<dbReference type="GO" id="GO:0016020">
    <property type="term" value="C:membrane"/>
    <property type="evidence" value="ECO:0007669"/>
    <property type="project" value="TreeGrafter"/>
</dbReference>
<comment type="caution">
    <text evidence="2">The sequence shown here is derived from an EMBL/GenBank/DDBJ whole genome shotgun (WGS) entry which is preliminary data.</text>
</comment>
<evidence type="ECO:0000313" key="2">
    <source>
        <dbReference type="EMBL" id="TBN57011.1"/>
    </source>
</evidence>
<dbReference type="Pfam" id="PF00561">
    <property type="entry name" value="Abhydrolase_1"/>
    <property type="match status" value="1"/>
</dbReference>
<dbReference type="GO" id="GO:0016787">
    <property type="term" value="F:hydrolase activity"/>
    <property type="evidence" value="ECO:0007669"/>
    <property type="project" value="UniProtKB-KW"/>
</dbReference>
<organism evidence="2 3">
    <name type="scientific">Glaciihabitans arcticus</name>
    <dbReference type="NCBI Taxonomy" id="2668039"/>
    <lineage>
        <taxon>Bacteria</taxon>
        <taxon>Bacillati</taxon>
        <taxon>Actinomycetota</taxon>
        <taxon>Actinomycetes</taxon>
        <taxon>Micrococcales</taxon>
        <taxon>Microbacteriaceae</taxon>
        <taxon>Glaciihabitans</taxon>
    </lineage>
</organism>
<reference evidence="3" key="1">
    <citation type="submission" date="2019-02" db="EMBL/GenBank/DDBJ databases">
        <title>Glaciihabitans arcticus sp. nov., a psychrotolerant bacterium isolated from polar soil.</title>
        <authorList>
            <person name="Dahal R.H."/>
        </authorList>
    </citation>
    <scope>NUCLEOTIDE SEQUENCE [LARGE SCALE GENOMIC DNA]</scope>
    <source>
        <strain evidence="3">RP-3-7</strain>
    </source>
</reference>
<dbReference type="EMBL" id="SISG01000001">
    <property type="protein sequence ID" value="TBN57011.1"/>
    <property type="molecule type" value="Genomic_DNA"/>
</dbReference>
<name>A0A4Q9GQR9_9MICO</name>
<evidence type="ECO:0000259" key="1">
    <source>
        <dbReference type="Pfam" id="PF00561"/>
    </source>
</evidence>